<comment type="caution">
    <text evidence="8">The sequence shown here is derived from an EMBL/GenBank/DDBJ whole genome shotgun (WGS) entry which is preliminary data.</text>
</comment>
<evidence type="ECO:0000256" key="2">
    <source>
        <dbReference type="ARBA" id="ARBA00023136"/>
    </source>
</evidence>
<dbReference type="PROSITE" id="PS51257">
    <property type="entry name" value="PROKAR_LIPOPROTEIN"/>
    <property type="match status" value="1"/>
</dbReference>
<accession>A0A0J8ANV7</accession>
<dbReference type="InterPro" id="IPR012910">
    <property type="entry name" value="Plug_dom"/>
</dbReference>
<evidence type="ECO:0000256" key="3">
    <source>
        <dbReference type="ARBA" id="ARBA00023237"/>
    </source>
</evidence>
<evidence type="ECO:0000313" key="8">
    <source>
        <dbReference type="EMBL" id="KMS56180.1"/>
    </source>
</evidence>
<keyword evidence="8" id="KW-0675">Receptor</keyword>
<evidence type="ECO:0000256" key="5">
    <source>
        <dbReference type="SAM" id="SignalP"/>
    </source>
</evidence>
<organism evidence="8 9">
    <name type="scientific">Novosphingobium barchaimii LL02</name>
    <dbReference type="NCBI Taxonomy" id="1114963"/>
    <lineage>
        <taxon>Bacteria</taxon>
        <taxon>Pseudomonadati</taxon>
        <taxon>Pseudomonadota</taxon>
        <taxon>Alphaproteobacteria</taxon>
        <taxon>Sphingomonadales</taxon>
        <taxon>Sphingomonadaceae</taxon>
        <taxon>Novosphingobium</taxon>
    </lineage>
</organism>
<comment type="similarity">
    <text evidence="4">Belongs to the TonB-dependent receptor family.</text>
</comment>
<dbReference type="GO" id="GO:0009279">
    <property type="term" value="C:cell outer membrane"/>
    <property type="evidence" value="ECO:0007669"/>
    <property type="project" value="UniProtKB-SubCell"/>
</dbReference>
<dbReference type="Pfam" id="PF00593">
    <property type="entry name" value="TonB_dep_Rec_b-barrel"/>
    <property type="match status" value="1"/>
</dbReference>
<dbReference type="InterPro" id="IPR010104">
    <property type="entry name" value="TonB_rcpt_bac"/>
</dbReference>
<feature type="signal peptide" evidence="5">
    <location>
        <begin position="1"/>
        <end position="26"/>
    </location>
</feature>
<dbReference type="Pfam" id="PF07715">
    <property type="entry name" value="Plug"/>
    <property type="match status" value="1"/>
</dbReference>
<dbReference type="RefSeq" id="WP_059151038.1">
    <property type="nucleotide sequence ID" value="NZ_KQ130453.1"/>
</dbReference>
<name>A0A0J8ANV7_9SPHN</name>
<reference evidence="8 9" key="1">
    <citation type="journal article" date="2015" name="G3 (Bethesda)">
        <title>Insights into Ongoing Evolution of the Hexachlorocyclohexane Catabolic Pathway from Comparative Genomics of Ten Sphingomonadaceae Strains.</title>
        <authorList>
            <person name="Pearce S.L."/>
            <person name="Oakeshott J.G."/>
            <person name="Pandey G."/>
        </authorList>
    </citation>
    <scope>NUCLEOTIDE SEQUENCE [LARGE SCALE GENOMIC DNA]</scope>
    <source>
        <strain evidence="8 9">LL02</strain>
    </source>
</reference>
<protein>
    <submittedName>
        <fullName evidence="8">TonB-denpendent receptor</fullName>
    </submittedName>
</protein>
<dbReference type="Gene3D" id="2.40.170.20">
    <property type="entry name" value="TonB-dependent receptor, beta-barrel domain"/>
    <property type="match status" value="1"/>
</dbReference>
<evidence type="ECO:0000259" key="7">
    <source>
        <dbReference type="Pfam" id="PF07715"/>
    </source>
</evidence>
<dbReference type="InterPro" id="IPR036942">
    <property type="entry name" value="Beta-barrel_TonB_sf"/>
</dbReference>
<evidence type="ECO:0000259" key="6">
    <source>
        <dbReference type="Pfam" id="PF00593"/>
    </source>
</evidence>
<dbReference type="OrthoDB" id="5476657at2"/>
<sequence length="914" mass="97646">MKSITHSFVLTSSVLAMVACAPAAFAQDVPQDAAAPSVAEGNEIVVTGQRASLEAARNVKKNSDLVVDSIVAEDIGKLPDTSVASALQRVAGVQVTNGFNNEIQSPIVRGLGDILTTLDGREIFTGVGRGFSFQDLPAEAIGGIDVYKSNSANLVEGGVAGVIDMKLQKPFNFDKGLTIAANGRVYNGRVSDKTSYTAGLLVANTWDVGDGRLGALIDVSYARNNFSRPVSFNCDPRSSNNGPAGAPGLVLPTCVGGTTDTGHNTRPQVNAALQWEVTPELELYLDGVYTGYRSEFATNFIFADLFAGSSISNGVASDDCFTAPVNPADGFLGDADNPAHLPQNLCIAKSATFNGVDALTSTQAKKQRTDQYVLGGGAKWNTDTIHVVFDASYIQSKNSNRAIIVDVAKHNTAVDVVVDDNGHGTSVMQGNPLGTPDGFVFANTLFQDLNKSNSRQYAFKLDTAFDIDSSFLRQMQFGARYSDRQGSFRAVAGGPGFPGPNRGTLVSSVGLPSDFMVRSPDSIPSLNGGEHWYTPNAGYLLNNTDDLRALYGAPAGDPDWDPTRNYDAAEKTFAAYVQGKYQLDIGDVSAIDGLFGVRVVSTSRTIDGTSRVIGGGAGGSDLFVPVNRDTSDVYILPNASIRFKATDQLQFRATYAKTVSRPTFGDLNPGLSLAAPGGNPNVILTGTGGNPDLKAQQSNNFDVTAEYYFGRSSYLSLAGYMRKLKDRVAGDNTVQVIDGQTYRITQPRNLGSSELKGIEAAGQVFFDFLPEGFDGFGVMGTFTYADSKVTTKGDELEGQQLLGVSKYSYTAGALYEKYGITARVVYTWRSGFNDSTFGIGTLTGSQDDVQFNKVKSNGRLDFSVGYDVTPNITVTVDGVNVNGGKYYSYFDNPSFPHDIRLDDKFYGMSVRVKY</sequence>
<dbReference type="EMBL" id="JACU01000004">
    <property type="protein sequence ID" value="KMS56180.1"/>
    <property type="molecule type" value="Genomic_DNA"/>
</dbReference>
<dbReference type="InterPro" id="IPR037066">
    <property type="entry name" value="Plug_dom_sf"/>
</dbReference>
<dbReference type="InterPro" id="IPR000531">
    <property type="entry name" value="Beta-barrel_TonB"/>
</dbReference>
<dbReference type="PANTHER" id="PTHR40980">
    <property type="entry name" value="PLUG DOMAIN-CONTAINING PROTEIN"/>
    <property type="match status" value="1"/>
</dbReference>
<dbReference type="SUPFAM" id="SSF56935">
    <property type="entry name" value="Porins"/>
    <property type="match status" value="1"/>
</dbReference>
<keyword evidence="3" id="KW-0998">Cell outer membrane</keyword>
<dbReference type="AlphaFoldDB" id="A0A0J8ANV7"/>
<dbReference type="Gene3D" id="2.170.130.10">
    <property type="entry name" value="TonB-dependent receptor, plug domain"/>
    <property type="match status" value="1"/>
</dbReference>
<dbReference type="Proteomes" id="UP000052268">
    <property type="component" value="Unassembled WGS sequence"/>
</dbReference>
<comment type="subcellular location">
    <subcellularLocation>
        <location evidence="1 4">Cell outer membrane</location>
    </subcellularLocation>
</comment>
<dbReference type="CDD" id="cd01347">
    <property type="entry name" value="ligand_gated_channel"/>
    <property type="match status" value="1"/>
</dbReference>
<keyword evidence="4" id="KW-0798">TonB box</keyword>
<evidence type="ECO:0000256" key="4">
    <source>
        <dbReference type="RuleBase" id="RU003357"/>
    </source>
</evidence>
<evidence type="ECO:0000256" key="1">
    <source>
        <dbReference type="ARBA" id="ARBA00004442"/>
    </source>
</evidence>
<dbReference type="NCBIfam" id="TIGR01782">
    <property type="entry name" value="TonB-Xanth-Caul"/>
    <property type="match status" value="1"/>
</dbReference>
<dbReference type="PATRIC" id="fig|1114963.3.peg.1717"/>
<keyword evidence="5" id="KW-0732">Signal</keyword>
<dbReference type="PANTHER" id="PTHR40980:SF3">
    <property type="entry name" value="TONB-DEPENDENT RECEPTOR-LIKE BETA-BARREL DOMAIN-CONTAINING PROTEIN"/>
    <property type="match status" value="1"/>
</dbReference>
<feature type="domain" description="TonB-dependent receptor-like beta-barrel" evidence="6">
    <location>
        <begin position="443"/>
        <end position="880"/>
    </location>
</feature>
<keyword evidence="9" id="KW-1185">Reference proteome</keyword>
<proteinExistence type="inferred from homology"/>
<keyword evidence="2 4" id="KW-0472">Membrane</keyword>
<feature type="domain" description="TonB-dependent receptor plug" evidence="7">
    <location>
        <begin position="62"/>
        <end position="162"/>
    </location>
</feature>
<feature type="chain" id="PRO_5005294191" evidence="5">
    <location>
        <begin position="27"/>
        <end position="914"/>
    </location>
</feature>
<evidence type="ECO:0000313" key="9">
    <source>
        <dbReference type="Proteomes" id="UP000052268"/>
    </source>
</evidence>
<gene>
    <name evidence="8" type="ORF">V474_14500</name>
</gene>